<dbReference type="GO" id="GO:0051607">
    <property type="term" value="P:defense response to virus"/>
    <property type="evidence" value="ECO:0007669"/>
    <property type="project" value="UniProtKB-KW"/>
</dbReference>
<comment type="similarity">
    <text evidence="1 4">Belongs to the CRISPR-associated protein Cas6/Cse3/CasE family.</text>
</comment>
<comment type="function">
    <text evidence="4">CRISPR (clustered regularly interspaced short palindromic repeat), is an adaptive immune system that provides protection against mobile genetic elements (viruses, transposable elements and conjugative plasmids). CRISPR clusters contain sequences complementary to antecedent mobile elements and target invading nucleic acids. CRISPR clusters are transcribed and processed into CRISPR RNA (crRNA).</text>
</comment>
<proteinExistence type="inferred from homology"/>
<dbReference type="PANTHER" id="PTHR36984">
    <property type="entry name" value="CRISPR-ASSOCIATED ENDORIBONUCLEASE CAS6 1"/>
    <property type="match status" value="1"/>
</dbReference>
<dbReference type="KEGG" id="sbr:SY1_17660"/>
<feature type="domain" description="CRISPR associated protein Cas6 C-terminal" evidence="7">
    <location>
        <begin position="135"/>
        <end position="255"/>
    </location>
</feature>
<keyword evidence="2" id="KW-0694">RNA-binding</keyword>
<name>A0AB94IY50_9BACT</name>
<dbReference type="PIRSF" id="PIRSF005054">
    <property type="entry name" value="PF1131"/>
    <property type="match status" value="1"/>
</dbReference>
<evidence type="ECO:0000259" key="7">
    <source>
        <dbReference type="Pfam" id="PF01881"/>
    </source>
</evidence>
<evidence type="ECO:0000313" key="9">
    <source>
        <dbReference type="Proteomes" id="UP000008957"/>
    </source>
</evidence>
<evidence type="ECO:0000256" key="5">
    <source>
        <dbReference type="PIRSR" id="PIRSR005054-1"/>
    </source>
</evidence>
<dbReference type="EMBL" id="FP929056">
    <property type="protein sequence ID" value="CBL28675.1"/>
    <property type="molecule type" value="Genomic_DNA"/>
</dbReference>
<dbReference type="Proteomes" id="UP000008957">
    <property type="component" value="Chromosome"/>
</dbReference>
<evidence type="ECO:0000256" key="1">
    <source>
        <dbReference type="ARBA" id="ARBA00005937"/>
    </source>
</evidence>
<protein>
    <recommendedName>
        <fullName evidence="4">CRISPR-associated endoribonuclease</fullName>
    </recommendedName>
</protein>
<dbReference type="GO" id="GO:0003723">
    <property type="term" value="F:RNA binding"/>
    <property type="evidence" value="ECO:0007669"/>
    <property type="project" value="UniProtKB-KW"/>
</dbReference>
<dbReference type="InterPro" id="IPR049435">
    <property type="entry name" value="Cas_Cas6_C"/>
</dbReference>
<dbReference type="NCBIfam" id="TIGR01877">
    <property type="entry name" value="cas_cas6"/>
    <property type="match status" value="1"/>
</dbReference>
<dbReference type="CDD" id="cd21140">
    <property type="entry name" value="Cas6_I-like"/>
    <property type="match status" value="1"/>
</dbReference>
<evidence type="ECO:0000256" key="6">
    <source>
        <dbReference type="PIRSR" id="PIRSR005054-50"/>
    </source>
</evidence>
<evidence type="ECO:0000256" key="3">
    <source>
        <dbReference type="ARBA" id="ARBA00023118"/>
    </source>
</evidence>
<reference evidence="8 9" key="2">
    <citation type="submission" date="2010-03" db="EMBL/GenBank/DDBJ databases">
        <authorList>
            <person name="Pajon A."/>
        </authorList>
    </citation>
    <scope>NUCLEOTIDE SEQUENCE [LARGE SCALE GENOMIC DNA]</scope>
    <source>
        <strain evidence="8 9">SGP1</strain>
    </source>
</reference>
<evidence type="ECO:0000313" key="8">
    <source>
        <dbReference type="EMBL" id="CBL28675.1"/>
    </source>
</evidence>
<dbReference type="PANTHER" id="PTHR36984:SF1">
    <property type="entry name" value="CRISPR-ASSOCIATED ENDORIBONUCLEASE CAS6 1"/>
    <property type="match status" value="1"/>
</dbReference>
<dbReference type="InterPro" id="IPR045747">
    <property type="entry name" value="CRISPR-assoc_prot_Cas6_N_sf"/>
</dbReference>
<feature type="site" description="Transition state stabilizer" evidence="5">
    <location>
        <position position="64"/>
    </location>
</feature>
<dbReference type="Gene3D" id="3.30.70.1900">
    <property type="match status" value="1"/>
</dbReference>
<gene>
    <name evidence="8" type="ORF">SY1_17660</name>
</gene>
<dbReference type="Pfam" id="PF01881">
    <property type="entry name" value="Cas_Cas6_C"/>
    <property type="match status" value="1"/>
</dbReference>
<keyword evidence="3" id="KW-0051">Antiviral defense</keyword>
<dbReference type="GO" id="GO:0016788">
    <property type="term" value="F:hydrolase activity, acting on ester bonds"/>
    <property type="evidence" value="ECO:0007669"/>
    <property type="project" value="InterPro"/>
</dbReference>
<feature type="active site" description="Proton donor" evidence="6">
    <location>
        <position position="52"/>
    </location>
</feature>
<sequence length="258" mass="28713">MEGGISVHITLWFEAPDRGAEDAFIRVPRSNLHLFQSLIYSVLPPDRAAFLHDEGYRVYGRRMKLFAMSWPIAARMPSFEAEAVRFPLPVRLVISTPVTDTMDGVAGGALAARELRIGNNVVLCSRVLAEQQWAKGESLTVRTLSPISCYSQTEREGRPYTVYLAPEDPAFAVSVHNNLLRKFRALYPDREPPSGDVSVKPLGKVRERAALFSPKTRFPIKGWDGRFRLEGPRELLQVALDCGLGAKNSAGWGCVTKE</sequence>
<feature type="active site" description="Proton acceptor" evidence="6">
    <location>
        <position position="40"/>
    </location>
</feature>
<evidence type="ECO:0000256" key="2">
    <source>
        <dbReference type="ARBA" id="ARBA00022884"/>
    </source>
</evidence>
<reference evidence="9" key="1">
    <citation type="submission" date="2010-03" db="EMBL/GenBank/DDBJ databases">
        <title>The genome sequence of Synergistetes sp. SGP1.</title>
        <authorList>
            <consortium name="metaHIT consortium -- http://www.metahit.eu/"/>
            <person name="Pajon A."/>
            <person name="Turner K."/>
            <person name="Parkhill J."/>
            <person name="Wade W."/>
            <person name="Vartoukian S."/>
        </authorList>
    </citation>
    <scope>NUCLEOTIDE SEQUENCE [LARGE SCALE GENOMIC DNA]</scope>
    <source>
        <strain evidence="9">SGP1</strain>
    </source>
</reference>
<accession>A0AB94IY50</accession>
<dbReference type="Gene3D" id="3.30.70.1890">
    <property type="match status" value="1"/>
</dbReference>
<dbReference type="InterPro" id="IPR010156">
    <property type="entry name" value="CRISPR-assoc_prot_Cas6"/>
</dbReference>
<evidence type="ECO:0000256" key="4">
    <source>
        <dbReference type="PIRNR" id="PIRNR005054"/>
    </source>
</evidence>
<dbReference type="AlphaFoldDB" id="A0AB94IY50"/>
<organism evidence="8 9">
    <name type="scientific">Fretibacterium fastidiosum</name>
    <dbReference type="NCBI Taxonomy" id="651822"/>
    <lineage>
        <taxon>Bacteria</taxon>
        <taxon>Thermotogati</taxon>
        <taxon>Synergistota</taxon>
        <taxon>Synergistia</taxon>
        <taxon>Synergistales</taxon>
        <taxon>Aminobacteriaceae</taxon>
        <taxon>Fretibacterium</taxon>
    </lineage>
</organism>
<keyword evidence="9" id="KW-1185">Reference proteome</keyword>